<dbReference type="EMBL" id="BJYZ01000063">
    <property type="protein sequence ID" value="GEO43123.1"/>
    <property type="molecule type" value="Genomic_DNA"/>
</dbReference>
<dbReference type="Proteomes" id="UP000321523">
    <property type="component" value="Unassembled WGS sequence"/>
</dbReference>
<evidence type="ECO:0000313" key="3">
    <source>
        <dbReference type="Proteomes" id="UP000321523"/>
    </source>
</evidence>
<organism evidence="2 3">
    <name type="scientific">Skermanella aerolata</name>
    <dbReference type="NCBI Taxonomy" id="393310"/>
    <lineage>
        <taxon>Bacteria</taxon>
        <taxon>Pseudomonadati</taxon>
        <taxon>Pseudomonadota</taxon>
        <taxon>Alphaproteobacteria</taxon>
        <taxon>Rhodospirillales</taxon>
        <taxon>Azospirillaceae</taxon>
        <taxon>Skermanella</taxon>
    </lineage>
</organism>
<reference evidence="2 3" key="1">
    <citation type="submission" date="2019-07" db="EMBL/GenBank/DDBJ databases">
        <title>Whole genome shotgun sequence of Skermanella aerolata NBRC 106429.</title>
        <authorList>
            <person name="Hosoyama A."/>
            <person name="Uohara A."/>
            <person name="Ohji S."/>
            <person name="Ichikawa N."/>
        </authorList>
    </citation>
    <scope>NUCLEOTIDE SEQUENCE [LARGE SCALE GENOMIC DNA]</scope>
    <source>
        <strain evidence="2 3">NBRC 106429</strain>
    </source>
</reference>
<proteinExistence type="predicted"/>
<dbReference type="AlphaFoldDB" id="A0A512E317"/>
<accession>A0A512E317</accession>
<protein>
    <submittedName>
        <fullName evidence="2">Uncharacterized protein</fullName>
    </submittedName>
</protein>
<sequence length="92" mass="9764">MTSMLNETYLSGFANPAKNRIQVMRVEQINGLVKELGLDGAKAAHVTDLLPKASAWIANGQTDSLSQRMSQSRSEGSVAREIKLGSGEAGSS</sequence>
<feature type="compositionally biased region" description="Polar residues" evidence="1">
    <location>
        <begin position="62"/>
        <end position="75"/>
    </location>
</feature>
<name>A0A512E317_9PROT</name>
<keyword evidence="3" id="KW-1185">Reference proteome</keyword>
<gene>
    <name evidence="2" type="ORF">SAE02_72710</name>
</gene>
<comment type="caution">
    <text evidence="2">The sequence shown here is derived from an EMBL/GenBank/DDBJ whole genome shotgun (WGS) entry which is preliminary data.</text>
</comment>
<evidence type="ECO:0000313" key="2">
    <source>
        <dbReference type="EMBL" id="GEO43123.1"/>
    </source>
</evidence>
<dbReference type="RefSeq" id="WP_044437489.1">
    <property type="nucleotide sequence ID" value="NZ_BJYZ01000063.1"/>
</dbReference>
<feature type="region of interest" description="Disordered" evidence="1">
    <location>
        <begin position="62"/>
        <end position="92"/>
    </location>
</feature>
<evidence type="ECO:0000256" key="1">
    <source>
        <dbReference type="SAM" id="MobiDB-lite"/>
    </source>
</evidence>